<dbReference type="PANTHER" id="PTHR12526:SF572">
    <property type="entry name" value="BLL5144 PROTEIN"/>
    <property type="match status" value="1"/>
</dbReference>
<name>A0A1F4Q1Q6_UNCSA</name>
<reference evidence="2 3" key="1">
    <citation type="journal article" date="2016" name="Nat. Commun.">
        <title>Thousands of microbial genomes shed light on interconnected biogeochemical processes in an aquifer system.</title>
        <authorList>
            <person name="Anantharaman K."/>
            <person name="Brown C.T."/>
            <person name="Hug L.A."/>
            <person name="Sharon I."/>
            <person name="Castelle C.J."/>
            <person name="Probst A.J."/>
            <person name="Thomas B.C."/>
            <person name="Singh A."/>
            <person name="Wilkins M.J."/>
            <person name="Karaoz U."/>
            <person name="Brodie E.L."/>
            <person name="Williams K.H."/>
            <person name="Hubbard S.S."/>
            <person name="Banfield J.F."/>
        </authorList>
    </citation>
    <scope>NUCLEOTIDE SEQUENCE [LARGE SCALE GENOMIC DNA]</scope>
</reference>
<dbReference type="GO" id="GO:0005975">
    <property type="term" value="P:carbohydrate metabolic process"/>
    <property type="evidence" value="ECO:0007669"/>
    <property type="project" value="InterPro"/>
</dbReference>
<dbReference type="SUPFAM" id="SSF48208">
    <property type="entry name" value="Six-hairpin glycosidases"/>
    <property type="match status" value="1"/>
</dbReference>
<sequence length="745" mass="84423">MLKPVFNIAFVGNYSPRICGIATFTTDLCEATAKLLSPRSNVFALAVNDTDQGCAYPRRVEFTLQKNQQRDYYEAANFINASNADVVCIQHEYGIYGGWDGVYILSLISSLSVPVVVVLHTVLKNPTPNQKKIIQEMAQRASQLVVMSNLAITILQEVYAIPAEKIRMLYHGTPDFTTLNNSHYKKRFQVEGNQTLLTFGLLSPNKGIETVIKALPKIVREFPRLIYIVLGKTHPNVLKEYGEKYRTGLVALVDELGLQEHVIFDDRFVSLEELYAWLMAADIYITPYLNEAQIVSGALSYAIGAGNAIISTPYWYAKEMLAEGRGRLINFGDAEALAAALRDLLSNKATLKSLRDKTYKFGRQMRWEKVAEKYLGIFKQTASTAAKRSLALKTPVLLLREPLFDLTHLKRLTDDTGLIQHAKYIVSDRHTGYCLDDNSRALMLCAWAFFLLQSDDAKELISTYFSFTHFMQNSDGRFRNFIDYQRHFLDEIGSDDACGRALWALGYIIWRPPRDAYRSLAYECFKKALPHVSGLNLRGKALAMLGLASYLRCYQGDESVAAQLRECADYLLALYKDVADDNWRWFEDIICYDNGIMPMALFQTYSILREEKYLQIARESLGFLEKNIVHNDRLSIVGSRGWYKRGGERAQYDQQPIDAAAMVLAYQSAYRVTREKDYLIKMRRAFGWFLGENDMGMSLYDHETKGCADGLLPEGVSLNQGGESTVSFLMALLAMNEEYEIASAV</sequence>
<dbReference type="GO" id="GO:0016757">
    <property type="term" value="F:glycosyltransferase activity"/>
    <property type="evidence" value="ECO:0007669"/>
    <property type="project" value="InterPro"/>
</dbReference>
<dbReference type="Gene3D" id="1.50.10.20">
    <property type="match status" value="1"/>
</dbReference>
<dbReference type="InterPro" id="IPR001296">
    <property type="entry name" value="Glyco_trans_1"/>
</dbReference>
<dbReference type="InterPro" id="IPR008928">
    <property type="entry name" value="6-hairpin_glycosidase_sf"/>
</dbReference>
<dbReference type="PANTHER" id="PTHR12526">
    <property type="entry name" value="GLYCOSYLTRANSFERASE"/>
    <property type="match status" value="1"/>
</dbReference>
<organism evidence="2 3">
    <name type="scientific">candidate division WOR-1 bacterium RIFCSPHIGHO2_01_FULL_53_15</name>
    <dbReference type="NCBI Taxonomy" id="1802564"/>
    <lineage>
        <taxon>Bacteria</taxon>
        <taxon>Bacillati</taxon>
        <taxon>Saganbacteria</taxon>
    </lineage>
</organism>
<dbReference type="AlphaFoldDB" id="A0A1F4Q1Q6"/>
<gene>
    <name evidence="2" type="ORF">A2625_05510</name>
</gene>
<evidence type="ECO:0000313" key="3">
    <source>
        <dbReference type="Proteomes" id="UP000178724"/>
    </source>
</evidence>
<evidence type="ECO:0000313" key="2">
    <source>
        <dbReference type="EMBL" id="OGB89885.1"/>
    </source>
</evidence>
<dbReference type="EMBL" id="METM01000020">
    <property type="protein sequence ID" value="OGB89885.1"/>
    <property type="molecule type" value="Genomic_DNA"/>
</dbReference>
<proteinExistence type="predicted"/>
<accession>A0A1F4Q1Q6</accession>
<dbReference type="Gene3D" id="3.40.50.2000">
    <property type="entry name" value="Glycogen Phosphorylase B"/>
    <property type="match status" value="2"/>
</dbReference>
<feature type="domain" description="Glycosyl transferase family 1" evidence="1">
    <location>
        <begin position="189"/>
        <end position="360"/>
    </location>
</feature>
<dbReference type="Pfam" id="PF00534">
    <property type="entry name" value="Glycos_transf_1"/>
    <property type="match status" value="1"/>
</dbReference>
<evidence type="ECO:0000259" key="1">
    <source>
        <dbReference type="Pfam" id="PF00534"/>
    </source>
</evidence>
<dbReference type="SUPFAM" id="SSF53756">
    <property type="entry name" value="UDP-Glycosyltransferase/glycogen phosphorylase"/>
    <property type="match status" value="1"/>
</dbReference>
<protein>
    <recommendedName>
        <fullName evidence="1">Glycosyl transferase family 1 domain-containing protein</fullName>
    </recommendedName>
</protein>
<comment type="caution">
    <text evidence="2">The sequence shown here is derived from an EMBL/GenBank/DDBJ whole genome shotgun (WGS) entry which is preliminary data.</text>
</comment>
<dbReference type="Proteomes" id="UP000178724">
    <property type="component" value="Unassembled WGS sequence"/>
</dbReference>
<dbReference type="CDD" id="cd03822">
    <property type="entry name" value="GT4_mannosyltransferase-like"/>
    <property type="match status" value="1"/>
</dbReference>